<organism evidence="1 2">
    <name type="scientific">Pararge aegeria aegeria</name>
    <dbReference type="NCBI Taxonomy" id="348720"/>
    <lineage>
        <taxon>Eukaryota</taxon>
        <taxon>Metazoa</taxon>
        <taxon>Ecdysozoa</taxon>
        <taxon>Arthropoda</taxon>
        <taxon>Hexapoda</taxon>
        <taxon>Insecta</taxon>
        <taxon>Pterygota</taxon>
        <taxon>Neoptera</taxon>
        <taxon>Endopterygota</taxon>
        <taxon>Lepidoptera</taxon>
        <taxon>Glossata</taxon>
        <taxon>Ditrysia</taxon>
        <taxon>Papilionoidea</taxon>
        <taxon>Nymphalidae</taxon>
        <taxon>Satyrinae</taxon>
        <taxon>Satyrini</taxon>
        <taxon>Parargina</taxon>
        <taxon>Pararge</taxon>
    </lineage>
</organism>
<reference evidence="1" key="1">
    <citation type="submission" date="2022-03" db="EMBL/GenBank/DDBJ databases">
        <authorList>
            <person name="Lindestad O."/>
        </authorList>
    </citation>
    <scope>NUCLEOTIDE SEQUENCE</scope>
</reference>
<proteinExistence type="predicted"/>
<dbReference type="AlphaFoldDB" id="A0A8S4QHF1"/>
<dbReference type="Proteomes" id="UP000838756">
    <property type="component" value="Unassembled WGS sequence"/>
</dbReference>
<accession>A0A8S4QHF1</accession>
<protein>
    <submittedName>
        <fullName evidence="1">Jg24994 protein</fullName>
    </submittedName>
</protein>
<dbReference type="EMBL" id="CAKXAJ010006057">
    <property type="protein sequence ID" value="CAH2209491.1"/>
    <property type="molecule type" value="Genomic_DNA"/>
</dbReference>
<name>A0A8S4QHF1_9NEOP</name>
<gene>
    <name evidence="1" type="primary">jg24994</name>
    <name evidence="1" type="ORF">PAEG_LOCUS1889</name>
</gene>
<comment type="caution">
    <text evidence="1">The sequence shown here is derived from an EMBL/GenBank/DDBJ whole genome shotgun (WGS) entry which is preliminary data.</text>
</comment>
<sequence length="79" mass="8702">MALLKILHRASEVFTKNAYIYNFQKLMFGPRSPSTITRSEEDLPIVTVERITIAPVVTPAPDVIIAAASPPFKPDAHPT</sequence>
<keyword evidence="2" id="KW-1185">Reference proteome</keyword>
<evidence type="ECO:0000313" key="1">
    <source>
        <dbReference type="EMBL" id="CAH2209491.1"/>
    </source>
</evidence>
<evidence type="ECO:0000313" key="2">
    <source>
        <dbReference type="Proteomes" id="UP000838756"/>
    </source>
</evidence>